<keyword evidence="4 6" id="KW-1133">Transmembrane helix</keyword>
<dbReference type="InterPro" id="IPR001851">
    <property type="entry name" value="ABC_transp_permease"/>
</dbReference>
<dbReference type="OrthoDB" id="9778389at2"/>
<dbReference type="AlphaFoldDB" id="G7W810"/>
<dbReference type="eggNOG" id="COG4120">
    <property type="taxonomic scope" value="Bacteria"/>
</dbReference>
<dbReference type="PANTHER" id="PTHR32196:SF69">
    <property type="entry name" value="BRANCHED-CHAIN AMINO ACID TRANSPORT SYSTEM, PERMEASE PROTEIN"/>
    <property type="match status" value="1"/>
</dbReference>
<sequence>MSVMVLQGSVELGIIYAIMALGVFVSFRTLNMPDLSVDGSFVLGAAVSAVLTLKGQPFLGLGIAFIAGCGAGSITALLHTKLKIQPLLAGILTMLALYSLNLKVMSGRANIPLINKTTVFSLFEGMFGDYYKLVFSLALLVLILFLLFLFLKTRLGFALRATGDNDHMVRALGVNTDLIILVGLALSNGLVAVAGALIAQSQSFVDIGMGIGMVVIGLASVIIGEVVFGISSLLRRLIAVILGSILYRLIIAFALEIGMPPTDLKLVSAVIVALAMSMPIFKKRLSVVKRKISVRSHERSK</sequence>
<reference evidence="8" key="1">
    <citation type="submission" date="2011-11" db="EMBL/GenBank/DDBJ databases">
        <title>Complete sequence of Desulfosporosinus orientis DSM 765.</title>
        <authorList>
            <person name="Lucas S."/>
            <person name="Han J."/>
            <person name="Lapidus A."/>
            <person name="Cheng J.-F."/>
            <person name="Goodwin L."/>
            <person name="Pitluck S."/>
            <person name="Peters L."/>
            <person name="Ovchinnikova G."/>
            <person name="Teshima H."/>
            <person name="Detter J.C."/>
            <person name="Han C."/>
            <person name="Tapia R."/>
            <person name="Land M."/>
            <person name="Hauser L."/>
            <person name="Kyrpides N."/>
            <person name="Ivanova N."/>
            <person name="Pagani I."/>
            <person name="Pester M."/>
            <person name="Spring S."/>
            <person name="Ollivier B."/>
            <person name="Rattei T."/>
            <person name="Klenk H.-P."/>
            <person name="Wagner M."/>
            <person name="Loy A."/>
            <person name="Woyke T."/>
        </authorList>
    </citation>
    <scope>NUCLEOTIDE SEQUENCE [LARGE SCALE GENOMIC DNA]</scope>
    <source>
        <strain evidence="8">ATCC 19365 / DSM 765 / NCIMB 8382 / VKM B-1628</strain>
    </source>
</reference>
<feature type="transmembrane region" description="Helical" evidence="6">
    <location>
        <begin position="59"/>
        <end position="80"/>
    </location>
</feature>
<feature type="transmembrane region" description="Helical" evidence="6">
    <location>
        <begin position="264"/>
        <end position="281"/>
    </location>
</feature>
<evidence type="ECO:0000256" key="3">
    <source>
        <dbReference type="ARBA" id="ARBA00022692"/>
    </source>
</evidence>
<comment type="subcellular location">
    <subcellularLocation>
        <location evidence="1">Cell membrane</location>
        <topology evidence="1">Multi-pass membrane protein</topology>
    </subcellularLocation>
</comment>
<dbReference type="EMBL" id="CP003108">
    <property type="protein sequence ID" value="AET66436.1"/>
    <property type="molecule type" value="Genomic_DNA"/>
</dbReference>
<evidence type="ECO:0000256" key="1">
    <source>
        <dbReference type="ARBA" id="ARBA00004651"/>
    </source>
</evidence>
<dbReference type="PATRIC" id="fig|768706.3.peg.718"/>
<reference evidence="7 8" key="2">
    <citation type="journal article" date="2012" name="J. Bacteriol.">
        <title>Complete genome sequences of Desulfosporosinus orientis DSM765T, Desulfosporosinus youngiae DSM17734T, Desulfosporosinus meridiei DSM13257T, and Desulfosporosinus acidiphilus DSM22704T.</title>
        <authorList>
            <person name="Pester M."/>
            <person name="Brambilla E."/>
            <person name="Alazard D."/>
            <person name="Rattei T."/>
            <person name="Weinmaier T."/>
            <person name="Han J."/>
            <person name="Lucas S."/>
            <person name="Lapidus A."/>
            <person name="Cheng J.F."/>
            <person name="Goodwin L."/>
            <person name="Pitluck S."/>
            <person name="Peters L."/>
            <person name="Ovchinnikova G."/>
            <person name="Teshima H."/>
            <person name="Detter J.C."/>
            <person name="Han C.S."/>
            <person name="Tapia R."/>
            <person name="Land M.L."/>
            <person name="Hauser L."/>
            <person name="Kyrpides N.C."/>
            <person name="Ivanova N.N."/>
            <person name="Pagani I."/>
            <person name="Huntmann M."/>
            <person name="Wei C.L."/>
            <person name="Davenport K.W."/>
            <person name="Daligault H."/>
            <person name="Chain P.S."/>
            <person name="Chen A."/>
            <person name="Mavromatis K."/>
            <person name="Markowitz V."/>
            <person name="Szeto E."/>
            <person name="Mikhailova N."/>
            <person name="Pati A."/>
            <person name="Wagner M."/>
            <person name="Woyke T."/>
            <person name="Ollivier B."/>
            <person name="Klenk H.P."/>
            <person name="Spring S."/>
            <person name="Loy A."/>
        </authorList>
    </citation>
    <scope>NUCLEOTIDE SEQUENCE [LARGE SCALE GENOMIC DNA]</scope>
    <source>
        <strain evidence="8">ATCC 19365 / DSM 765 / NCIMB 8382 / VKM B-1628</strain>
    </source>
</reference>
<feature type="transmembrane region" description="Helical" evidence="6">
    <location>
        <begin position="87"/>
        <end position="105"/>
    </location>
</feature>
<dbReference type="GO" id="GO:0005886">
    <property type="term" value="C:plasma membrane"/>
    <property type="evidence" value="ECO:0007669"/>
    <property type="project" value="UniProtKB-SubCell"/>
</dbReference>
<evidence type="ECO:0000313" key="8">
    <source>
        <dbReference type="Proteomes" id="UP000006346"/>
    </source>
</evidence>
<organism evidence="7 8">
    <name type="scientific">Desulfosporosinus orientis (strain ATCC 19365 / DSM 765 / NCIMB 8382 / VKM B-1628 / Singapore I)</name>
    <name type="common">Desulfotomaculum orientis</name>
    <dbReference type="NCBI Taxonomy" id="768706"/>
    <lineage>
        <taxon>Bacteria</taxon>
        <taxon>Bacillati</taxon>
        <taxon>Bacillota</taxon>
        <taxon>Clostridia</taxon>
        <taxon>Eubacteriales</taxon>
        <taxon>Desulfitobacteriaceae</taxon>
        <taxon>Desulfosporosinus</taxon>
    </lineage>
</organism>
<dbReference type="Pfam" id="PF02653">
    <property type="entry name" value="BPD_transp_2"/>
    <property type="match status" value="1"/>
</dbReference>
<protein>
    <submittedName>
        <fullName evidence="7">ABC-type uncharacterized transport system, permease component</fullName>
    </submittedName>
</protein>
<proteinExistence type="predicted"/>
<feature type="transmembrane region" description="Helical" evidence="6">
    <location>
        <begin position="237"/>
        <end position="258"/>
    </location>
</feature>
<keyword evidence="5 6" id="KW-0472">Membrane</keyword>
<accession>G7W810</accession>
<evidence type="ECO:0000256" key="5">
    <source>
        <dbReference type="ARBA" id="ARBA00023136"/>
    </source>
</evidence>
<keyword evidence="3 6" id="KW-0812">Transmembrane</keyword>
<dbReference type="Proteomes" id="UP000006346">
    <property type="component" value="Chromosome"/>
</dbReference>
<feature type="transmembrane region" description="Helical" evidence="6">
    <location>
        <begin position="130"/>
        <end position="151"/>
    </location>
</feature>
<evidence type="ECO:0000256" key="2">
    <source>
        <dbReference type="ARBA" id="ARBA00022475"/>
    </source>
</evidence>
<dbReference type="PANTHER" id="PTHR32196">
    <property type="entry name" value="ABC TRANSPORTER PERMEASE PROTEIN YPHD-RELATED-RELATED"/>
    <property type="match status" value="1"/>
</dbReference>
<feature type="transmembrane region" description="Helical" evidence="6">
    <location>
        <begin position="12"/>
        <end position="30"/>
    </location>
</feature>
<keyword evidence="8" id="KW-1185">Reference proteome</keyword>
<evidence type="ECO:0000313" key="7">
    <source>
        <dbReference type="EMBL" id="AET66436.1"/>
    </source>
</evidence>
<gene>
    <name evidence="7" type="ordered locus">Desor_0748</name>
</gene>
<evidence type="ECO:0000256" key="4">
    <source>
        <dbReference type="ARBA" id="ARBA00022989"/>
    </source>
</evidence>
<dbReference type="GO" id="GO:0022857">
    <property type="term" value="F:transmembrane transporter activity"/>
    <property type="evidence" value="ECO:0007669"/>
    <property type="project" value="InterPro"/>
</dbReference>
<dbReference type="CDD" id="cd06574">
    <property type="entry name" value="TM_PBP1_branched-chain-AA_like"/>
    <property type="match status" value="1"/>
</dbReference>
<keyword evidence="2" id="KW-1003">Cell membrane</keyword>
<feature type="transmembrane region" description="Helical" evidence="6">
    <location>
        <begin position="178"/>
        <end position="199"/>
    </location>
</feature>
<evidence type="ECO:0000256" key="6">
    <source>
        <dbReference type="SAM" id="Phobius"/>
    </source>
</evidence>
<name>G7W810_DESOD</name>
<dbReference type="STRING" id="768706.Desor_0748"/>
<dbReference type="KEGG" id="dor:Desor_0748"/>
<dbReference type="HOGENOM" id="CLU_067296_0_0_9"/>
<feature type="transmembrane region" description="Helical" evidence="6">
    <location>
        <begin position="211"/>
        <end position="230"/>
    </location>
</feature>
<dbReference type="RefSeq" id="WP_014183261.1">
    <property type="nucleotide sequence ID" value="NC_016584.1"/>
</dbReference>